<accession>A0ABZ3CPH8</accession>
<gene>
    <name evidence="1" type="ORF">AAGT95_14650</name>
</gene>
<dbReference type="RefSeq" id="WP_342594303.1">
    <property type="nucleotide sequence ID" value="NZ_CP151919.1"/>
</dbReference>
<name>A0ABZ3CPH8_9GAMM</name>
<evidence type="ECO:0000313" key="1">
    <source>
        <dbReference type="EMBL" id="XAD53074.1"/>
    </source>
</evidence>
<dbReference type="EMBL" id="CP151919">
    <property type="protein sequence ID" value="XAD53074.1"/>
    <property type="molecule type" value="Genomic_DNA"/>
</dbReference>
<evidence type="ECO:0000313" key="2">
    <source>
        <dbReference type="Proteomes" id="UP001453229"/>
    </source>
</evidence>
<sequence>MNLDKIFDVFTDSEIGQSCEGLDFTPDNYSEVFCPETPGVRIFAKNKEKLPKITVNNLYARSESVIFVGRGYDSSLSIHFNGGGSIAVLGDNSKWHQFRGKVTLNQDAVFLVGRGVSSWNLKANISSPGVLIGDDVMFGHDVNIRTHSGHCFLDVETNEITTAFSRLLIEPHVWVGEHVKIFKTSFIGSCSVLGYGSLIVSDIPRFSWARGSPAIYGSLNSKLWSRSPKKRDLDKARHFHRKFLD</sequence>
<organism evidence="1 2">
    <name type="scientific">Salinicola lusitanus</name>
    <dbReference type="NCBI Taxonomy" id="1949085"/>
    <lineage>
        <taxon>Bacteria</taxon>
        <taxon>Pseudomonadati</taxon>
        <taxon>Pseudomonadota</taxon>
        <taxon>Gammaproteobacteria</taxon>
        <taxon>Oceanospirillales</taxon>
        <taxon>Halomonadaceae</taxon>
        <taxon>Salinicola</taxon>
    </lineage>
</organism>
<dbReference type="InterPro" id="IPR051159">
    <property type="entry name" value="Hexapeptide_acetyltransf"/>
</dbReference>
<dbReference type="SUPFAM" id="SSF51161">
    <property type="entry name" value="Trimeric LpxA-like enzymes"/>
    <property type="match status" value="1"/>
</dbReference>
<dbReference type="InterPro" id="IPR011004">
    <property type="entry name" value="Trimer_LpxA-like_sf"/>
</dbReference>
<keyword evidence="2" id="KW-1185">Reference proteome</keyword>
<proteinExistence type="predicted"/>
<reference evidence="1 2" key="1">
    <citation type="submission" date="2024-04" db="EMBL/GenBank/DDBJ databases">
        <title>Salinicola lusitanus LLJ914,a marine bacterium isolated from the Okinawa Trough.</title>
        <authorList>
            <person name="Li J."/>
        </authorList>
    </citation>
    <scope>NUCLEOTIDE SEQUENCE [LARGE SCALE GENOMIC DNA]</scope>
    <source>
        <strain evidence="1 2">LLJ914</strain>
    </source>
</reference>
<dbReference type="Gene3D" id="2.160.10.10">
    <property type="entry name" value="Hexapeptide repeat proteins"/>
    <property type="match status" value="1"/>
</dbReference>
<protein>
    <recommendedName>
        <fullName evidence="3">Acyltransferase</fullName>
    </recommendedName>
</protein>
<evidence type="ECO:0008006" key="3">
    <source>
        <dbReference type="Google" id="ProtNLM"/>
    </source>
</evidence>
<dbReference type="Proteomes" id="UP001453229">
    <property type="component" value="Chromosome"/>
</dbReference>
<dbReference type="PANTHER" id="PTHR23416">
    <property type="entry name" value="SIALIC ACID SYNTHASE-RELATED"/>
    <property type="match status" value="1"/>
</dbReference>